<dbReference type="OrthoDB" id="4870610at2"/>
<dbReference type="Proteomes" id="UP000236754">
    <property type="component" value="Unassembled WGS sequence"/>
</dbReference>
<proteinExistence type="predicted"/>
<evidence type="ECO:0008006" key="3">
    <source>
        <dbReference type="Google" id="ProtNLM"/>
    </source>
</evidence>
<evidence type="ECO:0000313" key="1">
    <source>
        <dbReference type="EMBL" id="SEG86572.1"/>
    </source>
</evidence>
<name>A0A1H6DMS3_9ACTN</name>
<organism evidence="1 2">
    <name type="scientific">Actinacidiphila yanglinensis</name>
    <dbReference type="NCBI Taxonomy" id="310779"/>
    <lineage>
        <taxon>Bacteria</taxon>
        <taxon>Bacillati</taxon>
        <taxon>Actinomycetota</taxon>
        <taxon>Actinomycetes</taxon>
        <taxon>Kitasatosporales</taxon>
        <taxon>Streptomycetaceae</taxon>
        <taxon>Actinacidiphila</taxon>
    </lineage>
</organism>
<accession>A0A1H6DMS3</accession>
<evidence type="ECO:0000313" key="2">
    <source>
        <dbReference type="Proteomes" id="UP000236754"/>
    </source>
</evidence>
<sequence>MNANDLTPHAPDHIDDCDETVLTVRRLRELGLSAAEIAARCRPGGNWQQILPQVCLLHSGPPSSEERVRAALLYAGREPDAHGPVGGGREAMVTGLAALALYRFSAVPPLIGLPAIDVLVPWQRRLRDAGEVRVHRARELPLARNVSGLPCAPVPRAVADAVAELGDTDAVRALLTEAVRSGHCEGAAVLRELSRAGLLDRPQVRRAVDVLRAEDRAMAEQRLYVMVHCHQLPDPVWNVDLRLPGGPPLGGVDAFWPEHGVAVCLDPADDALWPHCARQREHLEALGVTVVFVSPVKLRDAMEQQAAVIRTALIASCDREPAAYLVVTPR</sequence>
<dbReference type="EMBL" id="FNVU01000017">
    <property type="protein sequence ID" value="SEG86572.1"/>
    <property type="molecule type" value="Genomic_DNA"/>
</dbReference>
<dbReference type="AlphaFoldDB" id="A0A1H6DMS3"/>
<gene>
    <name evidence="1" type="ORF">SAMN05216223_117128</name>
</gene>
<dbReference type="RefSeq" id="WP_103889236.1">
    <property type="nucleotide sequence ID" value="NZ_FNVU01000017.1"/>
</dbReference>
<reference evidence="1 2" key="1">
    <citation type="submission" date="2016-10" db="EMBL/GenBank/DDBJ databases">
        <authorList>
            <person name="de Groot N.N."/>
        </authorList>
    </citation>
    <scope>NUCLEOTIDE SEQUENCE [LARGE SCALE GENOMIC DNA]</scope>
    <source>
        <strain evidence="1 2">CGMCC 4.2023</strain>
    </source>
</reference>
<keyword evidence="2" id="KW-1185">Reference proteome</keyword>
<protein>
    <recommendedName>
        <fullName evidence="3">Transcriptional regulator, AbiEi antitoxin, Type IV TA system</fullName>
    </recommendedName>
</protein>